<dbReference type="InterPro" id="IPR002514">
    <property type="entry name" value="Transposase_8"/>
</dbReference>
<evidence type="ECO:0000313" key="3">
    <source>
        <dbReference type="EMBL" id="CCO95316.1"/>
    </source>
</evidence>
<protein>
    <submittedName>
        <fullName evidence="3">Insertion element IS2A uncharacterized 48.2 kDa protein</fullName>
    </submittedName>
</protein>
<dbReference type="SUPFAM" id="SSF46689">
    <property type="entry name" value="Homeodomain-like"/>
    <property type="match status" value="1"/>
</dbReference>
<gene>
    <name evidence="3" type="ORF">BN437_3415</name>
</gene>
<evidence type="ECO:0000256" key="1">
    <source>
        <dbReference type="ARBA" id="ARBA00009964"/>
    </source>
</evidence>
<dbReference type="InterPro" id="IPR009057">
    <property type="entry name" value="Homeodomain-like_sf"/>
</dbReference>
<evidence type="ECO:0000256" key="2">
    <source>
        <dbReference type="SAM" id="Coils"/>
    </source>
</evidence>
<dbReference type="Pfam" id="PF01527">
    <property type="entry name" value="HTH_Tnp_1"/>
    <property type="match status" value="1"/>
</dbReference>
<dbReference type="AlphaFoldDB" id="A0A830ZYF6"/>
<dbReference type="GO" id="GO:0006313">
    <property type="term" value="P:DNA transposition"/>
    <property type="evidence" value="ECO:0007669"/>
    <property type="project" value="InterPro"/>
</dbReference>
<dbReference type="Proteomes" id="UP000013111">
    <property type="component" value="Unassembled WGS sequence"/>
</dbReference>
<keyword evidence="2" id="KW-0175">Coiled coil</keyword>
<dbReference type="PANTHER" id="PTHR33609:SF1">
    <property type="entry name" value="TRANSPOSASE"/>
    <property type="match status" value="1"/>
</dbReference>
<evidence type="ECO:0000313" key="4">
    <source>
        <dbReference type="Proteomes" id="UP000013111"/>
    </source>
</evidence>
<proteinExistence type="inferred from homology"/>
<dbReference type="InterPro" id="IPR052546">
    <property type="entry name" value="Transposase_8_domain"/>
</dbReference>
<reference evidence="3 4" key="2">
    <citation type="submission" date="2013-04" db="EMBL/GenBank/DDBJ databases">
        <title>Comparative genomics of 12 strains of Erwinia amylovora identifies a pan-genome with a large conserved core and provides insights into host specificity.</title>
        <authorList>
            <person name="Mann R.A."/>
            <person name="Smits T.H.M."/>
            <person name="Buehlmann A."/>
            <person name="Blom J."/>
            <person name="Goesmann A."/>
            <person name="Frey J.E."/>
            <person name="Plummer K.M."/>
            <person name="Beer S.V."/>
            <person name="Luck J."/>
            <person name="Duffy B."/>
            <person name="Rodoni B."/>
        </authorList>
    </citation>
    <scope>NUCLEOTIDE SEQUENCE [LARGE SCALE GENOMIC DNA]</scope>
    <source>
        <strain evidence="4">CFBP 1232</strain>
    </source>
</reference>
<dbReference type="Gene3D" id="1.10.10.60">
    <property type="entry name" value="Homeodomain-like"/>
    <property type="match status" value="1"/>
</dbReference>
<reference evidence="3 4" key="1">
    <citation type="submission" date="2012-11" db="EMBL/GenBank/DDBJ databases">
        <authorList>
            <person name="Linke B."/>
        </authorList>
    </citation>
    <scope>NUCLEOTIDE SEQUENCE [LARGE SCALE GENOMIC DNA]</scope>
    <source>
        <strain evidence="4">CFBP 1232</strain>
    </source>
</reference>
<dbReference type="GO" id="GO:0004803">
    <property type="term" value="F:transposase activity"/>
    <property type="evidence" value="ECO:0007669"/>
    <property type="project" value="InterPro"/>
</dbReference>
<name>A0A830ZYF6_ERWAM</name>
<comment type="caution">
    <text evidence="3">The sequence shown here is derived from an EMBL/GenBank/DDBJ whole genome shotgun (WGS) entry which is preliminary data.</text>
</comment>
<feature type="coiled-coil region" evidence="2">
    <location>
        <begin position="49"/>
        <end position="76"/>
    </location>
</feature>
<dbReference type="RefSeq" id="WP_004160418.1">
    <property type="nucleotide sequence ID" value="NZ_BAYW01000018.1"/>
</dbReference>
<dbReference type="GeneID" id="97607421"/>
<sequence>MRKSRYSEEQITSAIKASEDGTRVNVICDALGISAATLYSWKKKYADLSSEKGRKMRDMEEKLHRIERELQLMSSDKEMLQSVLKHFFTTKDKRQAVNFLQNTYQVGTRRSCRLLDISRSVYHYPNSGEN</sequence>
<dbReference type="GO" id="GO:0003677">
    <property type="term" value="F:DNA binding"/>
    <property type="evidence" value="ECO:0007669"/>
    <property type="project" value="InterPro"/>
</dbReference>
<dbReference type="PANTHER" id="PTHR33609">
    <property type="entry name" value="LOW CALCIUM RESPONSE LOCUS PROTEIN S"/>
    <property type="match status" value="1"/>
</dbReference>
<dbReference type="EMBL" id="CAPB01000039">
    <property type="protein sequence ID" value="CCO95316.1"/>
    <property type="molecule type" value="Genomic_DNA"/>
</dbReference>
<comment type="similarity">
    <text evidence="1">Belongs to the transposase 8 family.</text>
</comment>
<accession>A0A830ZYF6</accession>
<organism evidence="3 4">
    <name type="scientific">Erwinia amylovora NBRC 12687 = CFBP 1232</name>
    <dbReference type="NCBI Taxonomy" id="1219359"/>
    <lineage>
        <taxon>Bacteria</taxon>
        <taxon>Pseudomonadati</taxon>
        <taxon>Pseudomonadota</taxon>
        <taxon>Gammaproteobacteria</taxon>
        <taxon>Enterobacterales</taxon>
        <taxon>Erwiniaceae</taxon>
        <taxon>Erwinia</taxon>
    </lineage>
</organism>